<evidence type="ECO:0000313" key="2">
    <source>
        <dbReference type="EMBL" id="KNZ51294.1"/>
    </source>
</evidence>
<evidence type="ECO:0000313" key="3">
    <source>
        <dbReference type="Proteomes" id="UP000037035"/>
    </source>
</evidence>
<sequence>MQAFGYSGVSLGLTSPQVQERVQRRLYNLNLIWRLRDGSTLLPDLNEIREARMPDTCRTNSSDNLPPTVDKPKAIIRKKNAERRCLAKSTKSKTSRPTNDSVTPLATEPQPSLSSSTTPLNVPSPFLSTTDMQPSELRYTPRAFSNPSGSTSKDGQNSSNSAFSTIPKAEDQSTNELIRLLLLAQHANTVQSLADRQAMAADRRTNLDCLAHFEQAIL</sequence>
<feature type="region of interest" description="Disordered" evidence="1">
    <location>
        <begin position="76"/>
        <end position="168"/>
    </location>
</feature>
<dbReference type="EMBL" id="LAVV01009066">
    <property type="protein sequence ID" value="KNZ51294.1"/>
    <property type="molecule type" value="Genomic_DNA"/>
</dbReference>
<feature type="compositionally biased region" description="Polar residues" evidence="1">
    <location>
        <begin position="143"/>
        <end position="164"/>
    </location>
</feature>
<protein>
    <submittedName>
        <fullName evidence="2">Uncharacterized protein</fullName>
    </submittedName>
</protein>
<dbReference type="AlphaFoldDB" id="A0A0L6US02"/>
<comment type="caution">
    <text evidence="2">The sequence shown here is derived from an EMBL/GenBank/DDBJ whole genome shotgun (WGS) entry which is preliminary data.</text>
</comment>
<proteinExistence type="predicted"/>
<feature type="compositionally biased region" description="Polar residues" evidence="1">
    <location>
        <begin position="95"/>
        <end position="104"/>
    </location>
</feature>
<dbReference type="VEuPathDB" id="FungiDB:VP01_4007g1"/>
<gene>
    <name evidence="2" type="ORF">VP01_4007g1</name>
</gene>
<reference evidence="2 3" key="1">
    <citation type="submission" date="2015-08" db="EMBL/GenBank/DDBJ databases">
        <title>Next Generation Sequencing and Analysis of the Genome of Puccinia sorghi L Schw, the Causal Agent of Maize Common Rust.</title>
        <authorList>
            <person name="Rochi L."/>
            <person name="Burguener G."/>
            <person name="Darino M."/>
            <person name="Turjanski A."/>
            <person name="Kreff E."/>
            <person name="Dieguez M.J."/>
            <person name="Sacco F."/>
        </authorList>
    </citation>
    <scope>NUCLEOTIDE SEQUENCE [LARGE SCALE GENOMIC DNA]</scope>
    <source>
        <strain evidence="2 3">RO10H11247</strain>
    </source>
</reference>
<keyword evidence="3" id="KW-1185">Reference proteome</keyword>
<dbReference type="Proteomes" id="UP000037035">
    <property type="component" value="Unassembled WGS sequence"/>
</dbReference>
<accession>A0A0L6US02</accession>
<feature type="compositionally biased region" description="Low complexity" evidence="1">
    <location>
        <begin position="109"/>
        <end position="125"/>
    </location>
</feature>
<name>A0A0L6US02_9BASI</name>
<evidence type="ECO:0000256" key="1">
    <source>
        <dbReference type="SAM" id="MobiDB-lite"/>
    </source>
</evidence>
<organism evidence="2 3">
    <name type="scientific">Puccinia sorghi</name>
    <dbReference type="NCBI Taxonomy" id="27349"/>
    <lineage>
        <taxon>Eukaryota</taxon>
        <taxon>Fungi</taxon>
        <taxon>Dikarya</taxon>
        <taxon>Basidiomycota</taxon>
        <taxon>Pucciniomycotina</taxon>
        <taxon>Pucciniomycetes</taxon>
        <taxon>Pucciniales</taxon>
        <taxon>Pucciniaceae</taxon>
        <taxon>Puccinia</taxon>
    </lineage>
</organism>